<dbReference type="SUPFAM" id="SSF56935">
    <property type="entry name" value="Porins"/>
    <property type="match status" value="1"/>
</dbReference>
<evidence type="ECO:0000256" key="9">
    <source>
        <dbReference type="RuleBase" id="RU003357"/>
    </source>
</evidence>
<reference evidence="14 15" key="1">
    <citation type="submission" date="2019-12" db="EMBL/GenBank/DDBJ databases">
        <title>complete genome sequences of Aeromonas veronii str. WP3-W19-ESBL-03 isolated from wastewater treatment plant effluent.</title>
        <authorList>
            <person name="Sekizuka T."/>
            <person name="Itokawa K."/>
            <person name="Yatsu K."/>
            <person name="Inamine Y."/>
            <person name="Kuroda M."/>
        </authorList>
    </citation>
    <scope>NUCLEOTIDE SEQUENCE [LARGE SCALE GENOMIC DNA]</scope>
    <source>
        <strain evidence="14 15">WP3-W19-ESBL-03</strain>
    </source>
</reference>
<dbReference type="AlphaFoldDB" id="A0A6S5C5V9"/>
<keyword evidence="14" id="KW-0675">Receptor</keyword>
<dbReference type="Pfam" id="PF00593">
    <property type="entry name" value="TonB_dep_Rec_b-barrel"/>
    <property type="match status" value="1"/>
</dbReference>
<dbReference type="InterPro" id="IPR000531">
    <property type="entry name" value="Beta-barrel_TonB"/>
</dbReference>
<keyword evidence="4 8" id="KW-0812">Transmembrane</keyword>
<proteinExistence type="inferred from homology"/>
<dbReference type="PROSITE" id="PS52016">
    <property type="entry name" value="TONB_DEPENDENT_REC_3"/>
    <property type="match status" value="1"/>
</dbReference>
<protein>
    <submittedName>
        <fullName evidence="14">TonB-dependent receptor</fullName>
    </submittedName>
</protein>
<evidence type="ECO:0000256" key="4">
    <source>
        <dbReference type="ARBA" id="ARBA00022692"/>
    </source>
</evidence>
<keyword evidence="6 8" id="KW-0472">Membrane</keyword>
<feature type="signal peptide" evidence="11">
    <location>
        <begin position="1"/>
        <end position="26"/>
    </location>
</feature>
<dbReference type="PANTHER" id="PTHR47234:SF2">
    <property type="entry name" value="TONB-DEPENDENT RECEPTOR"/>
    <property type="match status" value="1"/>
</dbReference>
<keyword evidence="11" id="KW-0732">Signal</keyword>
<feature type="domain" description="TonB-dependent receptor plug" evidence="13">
    <location>
        <begin position="51"/>
        <end position="163"/>
    </location>
</feature>
<comment type="similarity">
    <text evidence="8 9">Belongs to the TonB-dependent receptor family.</text>
</comment>
<sequence>MLRKSRISAAIAFALASLAAAPSVSAEEGQNVEKLQKIKVTGSRISRVEVETAQPVQVMSKADIERSGLTSVGDILQRIPAISGQAQSTSVNNGGNGTVTVNLRGLGTQRTLVLVNGRRMVYGGSGANSSVDLNTIPVAIIERVEILKNGASSIYGADAVGGVVNIITKTGFDGFELNGQIGQTSKSDAEAHDVNMVAGGSTDVSNYVFSAGLVEEKEAMAGARSFSNVDYEHDGAGGQYIGGSSRVPWGYFKTSQGVLTKGPEGSTNLRPYDSVADAYNYAPENYLKTPSKRWYTSFFGDRSLGQLGVLGETRFFSEASYLNRQSDYLLAATPLASGTDGLNPISKDNAFNTTGEDIADWRYRTIEAGGRNRMFDSSTSRLVLGFDGQLENSWTWDTAFVYGKTKTTESEQNVFMKDRINNAIGATSADGKQCLDSGGKVIAGCVPWNLFGGGGLSQDAIKYASFTRNDNGSNEQQSLEFNLSGDLLEWQAGTIGFATGYQVRKESGETNPDALVSLGNATGNAETATKGSYDVNSLYGELIVPLLSDKPFVESLEASVSSRYDNYSSFGDNIAMGYSITYRPYSDLMLRGTYSDVFRAPTISDLYSGKSQSFDPLTDPTGQDDDPQKPVYYGGNSELKPEQGYSTSLGAVYSPSYIENASLTVDLWSVKLDDVIDVVNPQYMLDQCFSSGQFCDKIDRAPDGKIMGIDATYANLNSLETNGVDFNVKYAYDFDFAMLAANWENSYLKKYEVTQPNGETLDYAGTFVSDQIGNYSKWRSTMSLDLFNEKVGGSWSARYIKGVTYTADDIDFNVPSMVYHDLNARYQVTKALRLTTGINNVFDKTPPLILNALSANTDTVTYDVLGRTYYLRANYKF</sequence>
<dbReference type="Proteomes" id="UP000515442">
    <property type="component" value="Chromosome"/>
</dbReference>
<dbReference type="Gene3D" id="2.40.170.20">
    <property type="entry name" value="TonB-dependent receptor, beta-barrel domain"/>
    <property type="match status" value="1"/>
</dbReference>
<dbReference type="InterPro" id="IPR037066">
    <property type="entry name" value="Plug_dom_sf"/>
</dbReference>
<keyword evidence="2 8" id="KW-0813">Transport</keyword>
<evidence type="ECO:0000313" key="15">
    <source>
        <dbReference type="Proteomes" id="UP000515442"/>
    </source>
</evidence>
<evidence type="ECO:0000259" key="13">
    <source>
        <dbReference type="Pfam" id="PF07715"/>
    </source>
</evidence>
<dbReference type="EMBL" id="AP022038">
    <property type="protein sequence ID" value="BBR38315.1"/>
    <property type="molecule type" value="Genomic_DNA"/>
</dbReference>
<evidence type="ECO:0000256" key="11">
    <source>
        <dbReference type="SAM" id="SignalP"/>
    </source>
</evidence>
<evidence type="ECO:0000256" key="5">
    <source>
        <dbReference type="ARBA" id="ARBA00023077"/>
    </source>
</evidence>
<keyword evidence="5 9" id="KW-0798">TonB box</keyword>
<dbReference type="GO" id="GO:0009279">
    <property type="term" value="C:cell outer membrane"/>
    <property type="evidence" value="ECO:0007669"/>
    <property type="project" value="UniProtKB-SubCell"/>
</dbReference>
<dbReference type="InterPro" id="IPR036942">
    <property type="entry name" value="Beta-barrel_TonB_sf"/>
</dbReference>
<accession>A0A6S5C5V9</accession>
<gene>
    <name evidence="14" type="primary">btuB</name>
    <name evidence="14" type="ORF">WP3W19E03_08400</name>
</gene>
<feature type="domain" description="TonB-dependent receptor-like beta-barrel" evidence="12">
    <location>
        <begin position="348"/>
        <end position="841"/>
    </location>
</feature>
<evidence type="ECO:0000256" key="8">
    <source>
        <dbReference type="PROSITE-ProRule" id="PRU01360"/>
    </source>
</evidence>
<dbReference type="CDD" id="cd01347">
    <property type="entry name" value="ligand_gated_channel"/>
    <property type="match status" value="1"/>
</dbReference>
<dbReference type="InterPro" id="IPR012910">
    <property type="entry name" value="Plug_dom"/>
</dbReference>
<dbReference type="InterPro" id="IPR039426">
    <property type="entry name" value="TonB-dep_rcpt-like"/>
</dbReference>
<evidence type="ECO:0000256" key="2">
    <source>
        <dbReference type="ARBA" id="ARBA00022448"/>
    </source>
</evidence>
<dbReference type="Pfam" id="PF07715">
    <property type="entry name" value="Plug"/>
    <property type="match status" value="1"/>
</dbReference>
<feature type="chain" id="PRO_5028175235" evidence="11">
    <location>
        <begin position="27"/>
        <end position="877"/>
    </location>
</feature>
<comment type="subcellular location">
    <subcellularLocation>
        <location evidence="1 8">Cell outer membrane</location>
        <topology evidence="1 8">Multi-pass membrane protein</topology>
    </subcellularLocation>
</comment>
<evidence type="ECO:0000259" key="12">
    <source>
        <dbReference type="Pfam" id="PF00593"/>
    </source>
</evidence>
<dbReference type="PANTHER" id="PTHR47234">
    <property type="match status" value="1"/>
</dbReference>
<evidence type="ECO:0000256" key="10">
    <source>
        <dbReference type="SAM" id="MobiDB-lite"/>
    </source>
</evidence>
<evidence type="ECO:0000256" key="7">
    <source>
        <dbReference type="ARBA" id="ARBA00023237"/>
    </source>
</evidence>
<dbReference type="Gene3D" id="2.170.130.10">
    <property type="entry name" value="TonB-dependent receptor, plug domain"/>
    <property type="match status" value="1"/>
</dbReference>
<dbReference type="RefSeq" id="WP_042656689.1">
    <property type="nucleotide sequence ID" value="NZ_AP022038.1"/>
</dbReference>
<evidence type="ECO:0000256" key="1">
    <source>
        <dbReference type="ARBA" id="ARBA00004571"/>
    </source>
</evidence>
<keyword evidence="3 8" id="KW-1134">Transmembrane beta strand</keyword>
<evidence type="ECO:0000256" key="6">
    <source>
        <dbReference type="ARBA" id="ARBA00023136"/>
    </source>
</evidence>
<feature type="region of interest" description="Disordered" evidence="10">
    <location>
        <begin position="610"/>
        <end position="630"/>
    </location>
</feature>
<organism evidence="14 15">
    <name type="scientific">Aeromonas veronii</name>
    <dbReference type="NCBI Taxonomy" id="654"/>
    <lineage>
        <taxon>Bacteria</taxon>
        <taxon>Pseudomonadati</taxon>
        <taxon>Pseudomonadota</taxon>
        <taxon>Gammaproteobacteria</taxon>
        <taxon>Aeromonadales</taxon>
        <taxon>Aeromonadaceae</taxon>
        <taxon>Aeromonas</taxon>
    </lineage>
</organism>
<name>A0A6S5C5V9_AERVE</name>
<evidence type="ECO:0000256" key="3">
    <source>
        <dbReference type="ARBA" id="ARBA00022452"/>
    </source>
</evidence>
<keyword evidence="7 8" id="KW-0998">Cell outer membrane</keyword>
<evidence type="ECO:0000313" key="14">
    <source>
        <dbReference type="EMBL" id="BBR38315.1"/>
    </source>
</evidence>